<dbReference type="RefSeq" id="WP_275402841.1">
    <property type="nucleotide sequence ID" value="NZ_CP060244.1"/>
</dbReference>
<dbReference type="KEGG" id="ebla:JGUZn3_21110"/>
<evidence type="ECO:0000313" key="2">
    <source>
        <dbReference type="Proteomes" id="UP000516349"/>
    </source>
</evidence>
<reference evidence="1 2" key="1">
    <citation type="submission" date="2020-08" db="EMBL/GenBank/DDBJ databases">
        <title>Complete genome sequence of Entomobacter blattae G55GP.</title>
        <authorList>
            <person name="Poehlein A."/>
            <person name="Guzman J."/>
            <person name="Daniel R."/>
            <person name="Vilcinskas A."/>
        </authorList>
    </citation>
    <scope>NUCLEOTIDE SEQUENCE [LARGE SCALE GENOMIC DNA]</scope>
    <source>
        <strain evidence="1 2">G55GP</strain>
    </source>
</reference>
<dbReference type="AlphaFoldDB" id="A0A7H1NU54"/>
<dbReference type="Proteomes" id="UP000516349">
    <property type="component" value="Chromosome"/>
</dbReference>
<dbReference type="EMBL" id="CP060244">
    <property type="protein sequence ID" value="QNT79314.1"/>
    <property type="molecule type" value="Genomic_DNA"/>
</dbReference>
<sequence>MADRGESFKLLFVNTQGKWSVERTMRALVLVLQGLVRLYWMSDN</sequence>
<evidence type="ECO:0000313" key="1">
    <source>
        <dbReference type="EMBL" id="QNT79314.1"/>
    </source>
</evidence>
<gene>
    <name evidence="1" type="ORF">JGUZn3_21110</name>
</gene>
<keyword evidence="2" id="KW-1185">Reference proteome</keyword>
<protein>
    <submittedName>
        <fullName evidence="1">Uncharacterized protein</fullName>
    </submittedName>
</protein>
<accession>A0A7H1NU54</accession>
<organism evidence="1 2">
    <name type="scientific">Entomobacter blattae</name>
    <dbReference type="NCBI Taxonomy" id="2762277"/>
    <lineage>
        <taxon>Bacteria</taxon>
        <taxon>Pseudomonadati</taxon>
        <taxon>Pseudomonadota</taxon>
        <taxon>Alphaproteobacteria</taxon>
        <taxon>Acetobacterales</taxon>
        <taxon>Acetobacteraceae</taxon>
        <taxon>Entomobacter</taxon>
    </lineage>
</organism>
<proteinExistence type="predicted"/>
<name>A0A7H1NU54_9PROT</name>